<comment type="caution">
    <text evidence="2">The sequence shown here is derived from an EMBL/GenBank/DDBJ whole genome shotgun (WGS) entry which is preliminary data.</text>
</comment>
<evidence type="ECO:0000313" key="2">
    <source>
        <dbReference type="EMBL" id="PTQ13614.1"/>
    </source>
</evidence>
<keyword evidence="3" id="KW-1185">Reference proteome</keyword>
<dbReference type="AlphaFoldDB" id="A0A2T5G396"/>
<dbReference type="InterPro" id="IPR002725">
    <property type="entry name" value="YgjP-like_metallopeptidase"/>
</dbReference>
<evidence type="ECO:0000313" key="3">
    <source>
        <dbReference type="Proteomes" id="UP000244162"/>
    </source>
</evidence>
<dbReference type="InterPro" id="IPR053136">
    <property type="entry name" value="UTP_pyrophosphatase-like"/>
</dbReference>
<dbReference type="GO" id="GO:0016787">
    <property type="term" value="F:hydrolase activity"/>
    <property type="evidence" value="ECO:0007669"/>
    <property type="project" value="UniProtKB-KW"/>
</dbReference>
<gene>
    <name evidence="2" type="ORF">CLG96_04905</name>
</gene>
<dbReference type="EMBL" id="NWBU01000004">
    <property type="protein sequence ID" value="PTQ13614.1"/>
    <property type="molecule type" value="Genomic_DNA"/>
</dbReference>
<dbReference type="CDD" id="cd07344">
    <property type="entry name" value="M48_yhfN_like"/>
    <property type="match status" value="1"/>
</dbReference>
<dbReference type="Pfam" id="PF01863">
    <property type="entry name" value="YgjP-like"/>
    <property type="match status" value="1"/>
</dbReference>
<dbReference type="OrthoDB" id="9795402at2"/>
<keyword evidence="2" id="KW-0378">Hydrolase</keyword>
<name>A0A2T5G396_9SPHN</name>
<protein>
    <submittedName>
        <fullName evidence="2">Metal-dependent hydrolase</fullName>
    </submittedName>
</protein>
<accession>A0A2T5G396</accession>
<evidence type="ECO:0000259" key="1">
    <source>
        <dbReference type="Pfam" id="PF01863"/>
    </source>
</evidence>
<organism evidence="2 3">
    <name type="scientific">Sphingomonas oleivorans</name>
    <dbReference type="NCBI Taxonomy" id="1735121"/>
    <lineage>
        <taxon>Bacteria</taxon>
        <taxon>Pseudomonadati</taxon>
        <taxon>Pseudomonadota</taxon>
        <taxon>Alphaproteobacteria</taxon>
        <taxon>Sphingomonadales</taxon>
        <taxon>Sphingomonadaceae</taxon>
        <taxon>Sphingomonas</taxon>
    </lineage>
</organism>
<dbReference type="PANTHER" id="PTHR30399:SF1">
    <property type="entry name" value="UTP PYROPHOSPHATASE"/>
    <property type="match status" value="1"/>
</dbReference>
<sequence length="215" mass="24160">MAQARRIRLSVDPRDGGVRLILPKRAALRQAFLWVEGQRGWIEAALEALPRPQPILPGGTIPFMGSPLLIDWDAVHPRAVVHQEERLRLGGPRESVAPRVLRWLRARAAAVLEEETRLFGTRAGVSIGRVAVGDPRARWGSCSASGDIRYSWRLILAPPDVREATVAHEVAHRLHMDHSPDFHAAVRRLLGRDPDAERRWLRTHGPGLYWLGRDP</sequence>
<dbReference type="RefSeq" id="WP_107966856.1">
    <property type="nucleotide sequence ID" value="NZ_NWBU01000004.1"/>
</dbReference>
<feature type="domain" description="YgjP-like metallopeptidase" evidence="1">
    <location>
        <begin position="6"/>
        <end position="204"/>
    </location>
</feature>
<dbReference type="Gene3D" id="3.30.2010.10">
    <property type="entry name" value="Metalloproteases ('zincins'), catalytic domain"/>
    <property type="match status" value="1"/>
</dbReference>
<reference evidence="2 3" key="1">
    <citation type="submission" date="2017-09" db="EMBL/GenBank/DDBJ databases">
        <title>Sphingomonas panjinensis sp.nov., isolated from oil-contaminated soil.</title>
        <authorList>
            <person name="Wang L."/>
            <person name="Chen L."/>
        </authorList>
    </citation>
    <scope>NUCLEOTIDE SEQUENCE [LARGE SCALE GENOMIC DNA]</scope>
    <source>
        <strain evidence="2 3">FW-11</strain>
    </source>
</reference>
<dbReference type="Proteomes" id="UP000244162">
    <property type="component" value="Unassembled WGS sequence"/>
</dbReference>
<dbReference type="PANTHER" id="PTHR30399">
    <property type="entry name" value="UNCHARACTERIZED PROTEIN YGJP"/>
    <property type="match status" value="1"/>
</dbReference>
<proteinExistence type="predicted"/>